<comment type="caution">
    <text evidence="8">The sequence shown here is derived from an EMBL/GenBank/DDBJ whole genome shotgun (WGS) entry which is preliminary data.</text>
</comment>
<name>A0A0R0M0P3_9MICR</name>
<keyword evidence="4 8" id="KW-0347">Helicase</keyword>
<dbReference type="InterPro" id="IPR014001">
    <property type="entry name" value="Helicase_ATP-bd"/>
</dbReference>
<sequence>NTPLTTDNFAINPEILVIANTKEMVQQIHSEYQRFSKYLNLNILSFVGGIPIENDITTIKNNQNTRIVIGTAGRILHLIKNNHLNLSFLRIFIADEIDHLFSTNEHRWSVQQIFLKTPVQKQTMFFTATLNDDCKEKILLFLKNPFILQVDVLSNLTLHGLDQGYLNITNDKKDDKLIELIDNIPAISQCVIFLENNFKCKQLEKFLISQGLPSISITSEYSTEERMLRFNSFKSFNYRFLITTNLMARGIDIAEINLVINYDMPRDANTYLHRVGRAGRFETMGVAISFISSEEDIIVLNEVQERFDVSIKEIKLGHGTSV</sequence>
<dbReference type="VEuPathDB" id="MicrosporidiaDB:M153_85640001"/>
<dbReference type="Gene3D" id="3.40.50.300">
    <property type="entry name" value="P-loop containing nucleotide triphosphate hydrolases"/>
    <property type="match status" value="2"/>
</dbReference>
<keyword evidence="2" id="KW-0547">Nucleotide-binding</keyword>
<keyword evidence="5" id="KW-0067">ATP-binding</keyword>
<feature type="domain" description="Helicase C-terminal" evidence="7">
    <location>
        <begin position="176"/>
        <end position="322"/>
    </location>
</feature>
<feature type="domain" description="Helicase ATP-binding" evidence="6">
    <location>
        <begin position="1"/>
        <end position="148"/>
    </location>
</feature>
<evidence type="ECO:0000313" key="8">
    <source>
        <dbReference type="EMBL" id="KRH92272.1"/>
    </source>
</evidence>
<evidence type="ECO:0000256" key="5">
    <source>
        <dbReference type="ARBA" id="ARBA00022840"/>
    </source>
</evidence>
<protein>
    <recommendedName>
        <fullName evidence="1">RNA helicase</fullName>
        <ecNumber evidence="1">3.6.4.13</ecNumber>
    </recommendedName>
</protein>
<evidence type="ECO:0000256" key="3">
    <source>
        <dbReference type="ARBA" id="ARBA00022801"/>
    </source>
</evidence>
<dbReference type="GO" id="GO:0003676">
    <property type="term" value="F:nucleic acid binding"/>
    <property type="evidence" value="ECO:0007669"/>
    <property type="project" value="InterPro"/>
</dbReference>
<dbReference type="Pfam" id="PF00270">
    <property type="entry name" value="DEAD"/>
    <property type="match status" value="1"/>
</dbReference>
<evidence type="ECO:0000259" key="6">
    <source>
        <dbReference type="PROSITE" id="PS51192"/>
    </source>
</evidence>
<dbReference type="PROSITE" id="PS51192">
    <property type="entry name" value="HELICASE_ATP_BIND_1"/>
    <property type="match status" value="1"/>
</dbReference>
<keyword evidence="9" id="KW-1185">Reference proteome</keyword>
<dbReference type="Pfam" id="PF00271">
    <property type="entry name" value="Helicase_C"/>
    <property type="match status" value="1"/>
</dbReference>
<dbReference type="PROSITE" id="PS51194">
    <property type="entry name" value="HELICASE_CTER"/>
    <property type="match status" value="1"/>
</dbReference>
<gene>
    <name evidence="8" type="ORF">M153_85640001</name>
</gene>
<dbReference type="EMBL" id="LGUB01001060">
    <property type="protein sequence ID" value="KRH92272.1"/>
    <property type="molecule type" value="Genomic_DNA"/>
</dbReference>
<dbReference type="GO" id="GO:0016787">
    <property type="term" value="F:hydrolase activity"/>
    <property type="evidence" value="ECO:0007669"/>
    <property type="project" value="UniProtKB-KW"/>
</dbReference>
<organism evidence="8 9">
    <name type="scientific">Pseudoloma neurophilia</name>
    <dbReference type="NCBI Taxonomy" id="146866"/>
    <lineage>
        <taxon>Eukaryota</taxon>
        <taxon>Fungi</taxon>
        <taxon>Fungi incertae sedis</taxon>
        <taxon>Microsporidia</taxon>
        <taxon>Pseudoloma</taxon>
    </lineage>
</organism>
<proteinExistence type="predicted"/>
<dbReference type="OrthoDB" id="10265785at2759"/>
<dbReference type="InterPro" id="IPR001650">
    <property type="entry name" value="Helicase_C-like"/>
</dbReference>
<evidence type="ECO:0000259" key="7">
    <source>
        <dbReference type="PROSITE" id="PS51194"/>
    </source>
</evidence>
<evidence type="ECO:0000256" key="2">
    <source>
        <dbReference type="ARBA" id="ARBA00022741"/>
    </source>
</evidence>
<dbReference type="PANTHER" id="PTHR47958">
    <property type="entry name" value="ATP-DEPENDENT RNA HELICASE DBP3"/>
    <property type="match status" value="1"/>
</dbReference>
<feature type="non-terminal residue" evidence="8">
    <location>
        <position position="1"/>
    </location>
</feature>
<accession>A0A0R0M0P3</accession>
<dbReference type="AlphaFoldDB" id="A0A0R0M0P3"/>
<dbReference type="SMART" id="SM00487">
    <property type="entry name" value="DEXDc"/>
    <property type="match status" value="1"/>
</dbReference>
<dbReference type="GO" id="GO:0003724">
    <property type="term" value="F:RNA helicase activity"/>
    <property type="evidence" value="ECO:0007669"/>
    <property type="project" value="UniProtKB-EC"/>
</dbReference>
<dbReference type="InterPro" id="IPR027417">
    <property type="entry name" value="P-loop_NTPase"/>
</dbReference>
<dbReference type="Proteomes" id="UP000051530">
    <property type="component" value="Unassembled WGS sequence"/>
</dbReference>
<reference evidence="8 9" key="1">
    <citation type="submission" date="2015-07" db="EMBL/GenBank/DDBJ databases">
        <title>The genome of Pseudoloma neurophilia, a relevant intracellular parasite of the zebrafish.</title>
        <authorList>
            <person name="Ndikumana S."/>
            <person name="Pelin A."/>
            <person name="Sanders J."/>
            <person name="Corradi N."/>
        </authorList>
    </citation>
    <scope>NUCLEOTIDE SEQUENCE [LARGE SCALE GENOMIC DNA]</scope>
    <source>
        <strain evidence="8 9">MK1</strain>
    </source>
</reference>
<dbReference type="CDD" id="cd18787">
    <property type="entry name" value="SF2_C_DEAD"/>
    <property type="match status" value="1"/>
</dbReference>
<dbReference type="InterPro" id="IPR011545">
    <property type="entry name" value="DEAD/DEAH_box_helicase_dom"/>
</dbReference>
<dbReference type="SMART" id="SM00490">
    <property type="entry name" value="HELICc"/>
    <property type="match status" value="1"/>
</dbReference>
<keyword evidence="3" id="KW-0378">Hydrolase</keyword>
<evidence type="ECO:0000313" key="9">
    <source>
        <dbReference type="Proteomes" id="UP000051530"/>
    </source>
</evidence>
<dbReference type="EC" id="3.6.4.13" evidence="1"/>
<evidence type="ECO:0000256" key="4">
    <source>
        <dbReference type="ARBA" id="ARBA00022806"/>
    </source>
</evidence>
<evidence type="ECO:0000256" key="1">
    <source>
        <dbReference type="ARBA" id="ARBA00012552"/>
    </source>
</evidence>
<dbReference type="GO" id="GO:0005524">
    <property type="term" value="F:ATP binding"/>
    <property type="evidence" value="ECO:0007669"/>
    <property type="project" value="UniProtKB-KW"/>
</dbReference>
<dbReference type="SUPFAM" id="SSF52540">
    <property type="entry name" value="P-loop containing nucleoside triphosphate hydrolases"/>
    <property type="match status" value="1"/>
</dbReference>